<feature type="coiled-coil region" evidence="1">
    <location>
        <begin position="857"/>
        <end position="898"/>
    </location>
</feature>
<dbReference type="GO" id="GO:0005856">
    <property type="term" value="C:cytoskeleton"/>
    <property type="evidence" value="ECO:0007669"/>
    <property type="project" value="TreeGrafter"/>
</dbReference>
<dbReference type="PANTHER" id="PTHR47357">
    <property type="entry name" value="COP1-INTERACTIVE PROTEIN 1"/>
    <property type="match status" value="1"/>
</dbReference>
<dbReference type="STRING" id="1108050.A0A0B7FU44"/>
<dbReference type="GO" id="GO:0000428">
    <property type="term" value="C:DNA-directed RNA polymerase complex"/>
    <property type="evidence" value="ECO:0007669"/>
    <property type="project" value="UniProtKB-KW"/>
</dbReference>
<dbReference type="PANTHER" id="PTHR47357:SF1">
    <property type="entry name" value="SPINDLE POLE BODY COMPONENT 110"/>
    <property type="match status" value="1"/>
</dbReference>
<keyword evidence="1" id="KW-0175">Coiled coil</keyword>
<dbReference type="SUPFAM" id="SSF57997">
    <property type="entry name" value="Tropomyosin"/>
    <property type="match status" value="1"/>
</dbReference>
<evidence type="ECO:0000313" key="3">
    <source>
        <dbReference type="EMBL" id="CEL59692.1"/>
    </source>
</evidence>
<dbReference type="GO" id="GO:0005200">
    <property type="term" value="F:structural constituent of cytoskeleton"/>
    <property type="evidence" value="ECO:0007669"/>
    <property type="project" value="TreeGrafter"/>
</dbReference>
<evidence type="ECO:0000313" key="4">
    <source>
        <dbReference type="Proteomes" id="UP000059188"/>
    </source>
</evidence>
<protein>
    <submittedName>
        <fullName evidence="3">DNA-directed RNA polymerase, omega subunit family protein</fullName>
    </submittedName>
</protein>
<dbReference type="EMBL" id="LN679103">
    <property type="protein sequence ID" value="CEL59692.1"/>
    <property type="molecule type" value="Genomic_DNA"/>
</dbReference>
<dbReference type="Proteomes" id="UP000059188">
    <property type="component" value="Unassembled WGS sequence"/>
</dbReference>
<organism evidence="3 4">
    <name type="scientific">Thanatephorus cucumeris (strain AG1-IB / isolate 7/3/14)</name>
    <name type="common">Lettuce bottom rot fungus</name>
    <name type="synonym">Rhizoctonia solani</name>
    <dbReference type="NCBI Taxonomy" id="1108050"/>
    <lineage>
        <taxon>Eukaryota</taxon>
        <taxon>Fungi</taxon>
        <taxon>Dikarya</taxon>
        <taxon>Basidiomycota</taxon>
        <taxon>Agaricomycotina</taxon>
        <taxon>Agaricomycetes</taxon>
        <taxon>Cantharellales</taxon>
        <taxon>Ceratobasidiaceae</taxon>
        <taxon>Rhizoctonia</taxon>
        <taxon>Rhizoctonia solani AG-1</taxon>
    </lineage>
</organism>
<gene>
    <name evidence="3" type="primary">mud4</name>
    <name evidence="3" type="ORF">RSOLAG1IB_03625</name>
</gene>
<reference evidence="3 4" key="1">
    <citation type="submission" date="2014-11" db="EMBL/GenBank/DDBJ databases">
        <authorList>
            <person name="Wibberg Daniel"/>
        </authorList>
    </citation>
    <scope>NUCLEOTIDE SEQUENCE [LARGE SCALE GENOMIC DNA]</scope>
    <source>
        <strain evidence="3">Rhizoctonia solani AG1-IB 7/3/14</strain>
    </source>
</reference>
<dbReference type="OrthoDB" id="3212311at2759"/>
<evidence type="ECO:0000256" key="1">
    <source>
        <dbReference type="SAM" id="Coils"/>
    </source>
</evidence>
<feature type="region of interest" description="Disordered" evidence="2">
    <location>
        <begin position="723"/>
        <end position="796"/>
    </location>
</feature>
<name>A0A0B7FU44_THACB</name>
<proteinExistence type="predicted"/>
<feature type="region of interest" description="Disordered" evidence="2">
    <location>
        <begin position="1141"/>
        <end position="1199"/>
    </location>
</feature>
<accession>A0A0B7FU44</accession>
<feature type="compositionally biased region" description="Polar residues" evidence="2">
    <location>
        <begin position="728"/>
        <end position="750"/>
    </location>
</feature>
<keyword evidence="3" id="KW-0240">DNA-directed RNA polymerase</keyword>
<evidence type="ECO:0000256" key="2">
    <source>
        <dbReference type="SAM" id="MobiDB-lite"/>
    </source>
</evidence>
<feature type="coiled-coil region" evidence="1">
    <location>
        <begin position="191"/>
        <end position="232"/>
    </location>
</feature>
<keyword evidence="4" id="KW-1185">Reference proteome</keyword>
<feature type="coiled-coil region" evidence="1">
    <location>
        <begin position="1044"/>
        <end position="1071"/>
    </location>
</feature>
<keyword evidence="3" id="KW-0804">Transcription</keyword>
<feature type="region of interest" description="Disordered" evidence="2">
    <location>
        <begin position="1229"/>
        <end position="1249"/>
    </location>
</feature>
<feature type="compositionally biased region" description="Low complexity" evidence="2">
    <location>
        <begin position="751"/>
        <end position="764"/>
    </location>
</feature>
<sequence>MSVEVQSTVGSGQFATGDDKEALAQFWRSGLEYIAQGITAHHNIARTTRICEVYSSREPSDGPPASSLDAQLAPHRAILESSVSALAELAASGLGRSPLSHQTQISPSLDIRVAALEDQMKGLLAIVKPLSAKLDTLTGNVTRIESDVKTIEQNSTDNNVHLRNQHKELESHVGGLLAQVNNPRPTQASQHEQINKRLELVEKKLQVAQGELEKQEKRITNTETNITVLEGDRSRQGTKLILLDTKVNGLQSDATDIRTNMRVLLTLAPEAKGLLSVPAQMKRAEQGVEILKEQQEAINTRFNSFESSLGTIERVLEERGKKNISSPNPTNADVSVLHSLKERASSLIELPAVLDQLRISVAELAPLKLYSQDITAVAGKASQLLELISHNERVQDDINQIRSKLARCSKDLVDSKKEMTESTRLLGETVSTLSSTSQAMQKEILGASSQIAQIELSVKTVKEESEIMTARVSGIDAKLIANQVTAQWSQEQIQAMRADIAYLEPLKGQREALLLLSGRVEVLMPLSAKFGSPEFQRILKKAEEANVIMDASRKVATEMVAACRDVQQRLNKVEPHVNQLESDISSALEKLTGLQNASDTMGPQVRATMVSLQRTQNDISPFLPIKSDILSIVEKLASDPSPIDEIQALKKLHAGDTTPMKGEIKRLKASSSALRTELDEAKGKIGPLLPLQKQVQDYQGCIKKLEERLAKLEAPLTIQIPQVDRSGNGHSLSQSLNAGPSGSGSSRWKASTSNSPKPSNTPSRSRARRPVTPLAELQTETEAQVASAPTGGRTKLPPLAEDWVALIDKRVETKITSLSQSFTKSEKKLGELEDSVAGIDQLMTVVQGTSNENSISLKLMEKEFANLKADNATKLKEINIKQTRATIMENEIQRLKDDTSTKLKAIEVTIDELAPLKEYRDPLVALVQPISSPVSSSPHVGDGLPEARLIELEKTSDSATKEIKNLVAWILWAETEIGNYKVLNKEIQALDGHVRELAESIATMDPLATSLTERASDLLGLLERPEGQKISDSIQLTPEQLEGMAQATARMKTLEEQIHALQASQPKLKEDLDQVTSQVGELVPVVNKVVGPFTNHVKPILSLIPLSSHVSSLVPLVDQVPQLHASIQSLSDRIDATAFAAAQNPVDPGPASQLRSPVTDRETSPTEQPTDNTALFIPATSGPRPKKRRRDEERFESLESQLDTVRGELDGVSDYVKMLCTERTKAKRRVNAQPAGAQSLGTQLPQSLEPGEVPERRKMEGDLDMLMDTMRSLFEGEGTWPERIDIVLGRQWAQVLQDPLCRTDAGASSTISRILREIGVLKSAIESCGSGTAPPSTINAAQVAWAETLAQKVMADVGKEQAQFRTELEQVISRALLPVKKVFKALKDTSSDL</sequence>